<proteinExistence type="predicted"/>
<dbReference type="Gene3D" id="3.60.21.10">
    <property type="match status" value="1"/>
</dbReference>
<dbReference type="RefSeq" id="WP_058494383.1">
    <property type="nucleotide sequence ID" value="NZ_CAAAIU010000006.1"/>
</dbReference>
<accession>A0A0W0TDF6</accession>
<organism evidence="1 2">
    <name type="scientific">Legionella drozanskii LLAP-1</name>
    <dbReference type="NCBI Taxonomy" id="1212489"/>
    <lineage>
        <taxon>Bacteria</taxon>
        <taxon>Pseudomonadati</taxon>
        <taxon>Pseudomonadota</taxon>
        <taxon>Gammaproteobacteria</taxon>
        <taxon>Legionellales</taxon>
        <taxon>Legionellaceae</taxon>
        <taxon>Legionella</taxon>
    </lineage>
</organism>
<dbReference type="STRING" id="1212489.Ldro_0010"/>
<reference evidence="1 2" key="1">
    <citation type="submission" date="2015-11" db="EMBL/GenBank/DDBJ databases">
        <title>Genomic analysis of 38 Legionella species identifies large and diverse effector repertoires.</title>
        <authorList>
            <person name="Burstein D."/>
            <person name="Amaro F."/>
            <person name="Zusman T."/>
            <person name="Lifshitz Z."/>
            <person name="Cohen O."/>
            <person name="Gilbert J.A."/>
            <person name="Pupko T."/>
            <person name="Shuman H.A."/>
            <person name="Segal G."/>
        </authorList>
    </citation>
    <scope>NUCLEOTIDE SEQUENCE [LARGE SCALE GENOMIC DNA]</scope>
    <source>
        <strain evidence="1 2">ATCC 700990</strain>
    </source>
</reference>
<dbReference type="SUPFAM" id="SSF56300">
    <property type="entry name" value="Metallo-dependent phosphatases"/>
    <property type="match status" value="1"/>
</dbReference>
<protein>
    <recommendedName>
        <fullName evidence="3">Calcineurin-like phosphoesterase domain-containing protein</fullName>
    </recommendedName>
</protein>
<evidence type="ECO:0000313" key="2">
    <source>
        <dbReference type="Proteomes" id="UP000054736"/>
    </source>
</evidence>
<keyword evidence="2" id="KW-1185">Reference proteome</keyword>
<dbReference type="AlphaFoldDB" id="A0A0W0TDF6"/>
<evidence type="ECO:0008006" key="3">
    <source>
        <dbReference type="Google" id="ProtNLM"/>
    </source>
</evidence>
<dbReference type="EMBL" id="LNXY01000001">
    <property type="protein sequence ID" value="KTC93660.1"/>
    <property type="molecule type" value="Genomic_DNA"/>
</dbReference>
<dbReference type="InterPro" id="IPR029052">
    <property type="entry name" value="Metallo-depent_PP-like"/>
</dbReference>
<dbReference type="PATRIC" id="fig|1212489.4.peg.11"/>
<sequence>MFIAKNITEEEIQPGVIDRCFELTTDKNSIDLFITGCSGDGSEGQIKVAKAMADKVQSGENSLLLLTGDTVYPTIRLDTKPTDIAKYYSPYSDLGIAHSFAAIGNHECGAITPIPGHGAAYGNQELLLQRRNHAADIINTHVTCSPYYRVTCTKLDKETPFLEIIVIDSTTLHFDKAQQNWLQWVALNSKAKNTLLISHHAIGETLGKRNLTTNENHLYGPYLRPGGSPFIGNHHQVLEQVFYDLDIMGKLRQWTSAVAHDHFLAYVDKHPKYGNVIYSGGGSTQERTTPIFSHIGQQFPALSVHNQHAENQKGKTGGFAKMELRNGKLHALTIISADKTELHQQKYQDCTEQEVITVSEMKEALNTILGHYLQTGIIRFLLNPLFRFLSFNTCGHKHNQRAESLISAINDNELDDIDSLKVIINEQIKLVEAAMLTKNKTAPLSQLSSQDNAQVKHETPLKNATRGGYYTQLLSAQAYVHKFSMISPQPTRQTHFL</sequence>
<evidence type="ECO:0000313" key="1">
    <source>
        <dbReference type="EMBL" id="KTC93660.1"/>
    </source>
</evidence>
<comment type="caution">
    <text evidence="1">The sequence shown here is derived from an EMBL/GenBank/DDBJ whole genome shotgun (WGS) entry which is preliminary data.</text>
</comment>
<gene>
    <name evidence="1" type="ORF">Ldro_0010</name>
</gene>
<dbReference type="OrthoDB" id="9889979at2"/>
<name>A0A0W0TDF6_9GAMM</name>
<dbReference type="Proteomes" id="UP000054736">
    <property type="component" value="Unassembled WGS sequence"/>
</dbReference>